<dbReference type="InterPro" id="IPR001667">
    <property type="entry name" value="DDH_dom"/>
</dbReference>
<evidence type="ECO:0000259" key="2">
    <source>
        <dbReference type="Pfam" id="PF02272"/>
    </source>
</evidence>
<feature type="domain" description="DDH" evidence="1">
    <location>
        <begin position="16"/>
        <end position="150"/>
    </location>
</feature>
<evidence type="ECO:0000313" key="3">
    <source>
        <dbReference type="EMBL" id="HIS64313.1"/>
    </source>
</evidence>
<reference evidence="3" key="1">
    <citation type="submission" date="2020-10" db="EMBL/GenBank/DDBJ databases">
        <authorList>
            <person name="Gilroy R."/>
        </authorList>
    </citation>
    <scope>NUCLEOTIDE SEQUENCE</scope>
    <source>
        <strain evidence="3">ChiBcec16-1751</strain>
    </source>
</reference>
<dbReference type="Gene3D" id="3.90.1640.10">
    <property type="entry name" value="inorganic pyrophosphatase (n-terminal core)"/>
    <property type="match status" value="1"/>
</dbReference>
<sequence length="316" mass="33830">MTRSEAAAWLLAHDHFCILTHRNPDGDTIGCAVGLCRGLRSLGKTAHILSNPQFGPRYAQWYDGLLCEEPATDDTIVSVDIASESLLPDNARPLAGKIQLALDHHGSNTGFAHCACVEPDLAACGELIYGILRELHVHLTADMASALYLAVSTDTGCFQYANTTANTLRVAAELIDAGCEAYPINKEFFGTRSISRLRLESRLTDSLEFFADGKVALCHIPLSWMEELGLREEELDSISGFSRNVSGVQIGITIREQADGQQKVSLRTASCANASAICAHLGGGGHKAAAGATVTASYEEVRAMVLDALRAEGIEV</sequence>
<dbReference type="InterPro" id="IPR038763">
    <property type="entry name" value="DHH_sf"/>
</dbReference>
<dbReference type="SUPFAM" id="SSF64182">
    <property type="entry name" value="DHH phosphoesterases"/>
    <property type="match status" value="1"/>
</dbReference>
<accession>A0A9D1JT32</accession>
<dbReference type="PANTHER" id="PTHR47618">
    <property type="entry name" value="BIFUNCTIONAL OLIGORIBONUCLEASE AND PAP PHOSPHATASE NRNA"/>
    <property type="match status" value="1"/>
</dbReference>
<dbReference type="EMBL" id="DVJJ01000050">
    <property type="protein sequence ID" value="HIS64313.1"/>
    <property type="molecule type" value="Genomic_DNA"/>
</dbReference>
<proteinExistence type="predicted"/>
<dbReference type="InterPro" id="IPR051319">
    <property type="entry name" value="Oligoribo/pAp-PDE_c-di-AMP_PDE"/>
</dbReference>
<dbReference type="Pfam" id="PF01368">
    <property type="entry name" value="DHH"/>
    <property type="match status" value="1"/>
</dbReference>
<feature type="domain" description="DHHA1" evidence="2">
    <location>
        <begin position="228"/>
        <end position="305"/>
    </location>
</feature>
<name>A0A9D1JT32_9FIRM</name>
<dbReference type="AlphaFoldDB" id="A0A9D1JT32"/>
<comment type="caution">
    <text evidence="3">The sequence shown here is derived from an EMBL/GenBank/DDBJ whole genome shotgun (WGS) entry which is preliminary data.</text>
</comment>
<dbReference type="InterPro" id="IPR003156">
    <property type="entry name" value="DHHA1_dom"/>
</dbReference>
<dbReference type="GO" id="GO:0003676">
    <property type="term" value="F:nucleic acid binding"/>
    <property type="evidence" value="ECO:0007669"/>
    <property type="project" value="InterPro"/>
</dbReference>
<dbReference type="Proteomes" id="UP000886741">
    <property type="component" value="Unassembled WGS sequence"/>
</dbReference>
<reference evidence="3" key="2">
    <citation type="journal article" date="2021" name="PeerJ">
        <title>Extensive microbial diversity within the chicken gut microbiome revealed by metagenomics and culture.</title>
        <authorList>
            <person name="Gilroy R."/>
            <person name="Ravi A."/>
            <person name="Getino M."/>
            <person name="Pursley I."/>
            <person name="Horton D.L."/>
            <person name="Alikhan N.F."/>
            <person name="Baker D."/>
            <person name="Gharbi K."/>
            <person name="Hall N."/>
            <person name="Watson M."/>
            <person name="Adriaenssens E.M."/>
            <person name="Foster-Nyarko E."/>
            <person name="Jarju S."/>
            <person name="Secka A."/>
            <person name="Antonio M."/>
            <person name="Oren A."/>
            <person name="Chaudhuri R.R."/>
            <person name="La Ragione R."/>
            <person name="Hildebrand F."/>
            <person name="Pallen M.J."/>
        </authorList>
    </citation>
    <scope>NUCLEOTIDE SEQUENCE</scope>
    <source>
        <strain evidence="3">ChiBcec16-1751</strain>
    </source>
</reference>
<gene>
    <name evidence="3" type="ORF">IAA83_02945</name>
</gene>
<organism evidence="3 4">
    <name type="scientific">Candidatus Avoscillospira avistercoris</name>
    <dbReference type="NCBI Taxonomy" id="2840707"/>
    <lineage>
        <taxon>Bacteria</taxon>
        <taxon>Bacillati</taxon>
        <taxon>Bacillota</taxon>
        <taxon>Clostridia</taxon>
        <taxon>Eubacteriales</taxon>
        <taxon>Oscillospiraceae</taxon>
        <taxon>Oscillospiraceae incertae sedis</taxon>
        <taxon>Candidatus Avoscillospira</taxon>
    </lineage>
</organism>
<dbReference type="Gene3D" id="3.10.310.30">
    <property type="match status" value="1"/>
</dbReference>
<protein>
    <submittedName>
        <fullName evidence="3">DHH family phosphoesterase</fullName>
    </submittedName>
</protein>
<dbReference type="Pfam" id="PF02272">
    <property type="entry name" value="DHHA1"/>
    <property type="match status" value="1"/>
</dbReference>
<dbReference type="PANTHER" id="PTHR47618:SF1">
    <property type="entry name" value="BIFUNCTIONAL OLIGORIBONUCLEASE AND PAP PHOSPHATASE NRNA"/>
    <property type="match status" value="1"/>
</dbReference>
<evidence type="ECO:0000313" key="4">
    <source>
        <dbReference type="Proteomes" id="UP000886741"/>
    </source>
</evidence>
<evidence type="ECO:0000259" key="1">
    <source>
        <dbReference type="Pfam" id="PF01368"/>
    </source>
</evidence>